<dbReference type="InterPro" id="IPR005330">
    <property type="entry name" value="MHYT_dom"/>
</dbReference>
<dbReference type="CDD" id="cd01949">
    <property type="entry name" value="GGDEF"/>
    <property type="match status" value="1"/>
</dbReference>
<gene>
    <name evidence="5" type="ORF">PFX98_10020</name>
</gene>
<dbReference type="GO" id="GO:0071111">
    <property type="term" value="F:cyclic-guanylate-specific phosphodiesterase activity"/>
    <property type="evidence" value="ECO:0007669"/>
    <property type="project" value="InterPro"/>
</dbReference>
<feature type="transmembrane region" description="Helical" evidence="1">
    <location>
        <begin position="186"/>
        <end position="206"/>
    </location>
</feature>
<organism evidence="5 6">
    <name type="scientific">Paucibacter sediminis</name>
    <dbReference type="NCBI Taxonomy" id="3019553"/>
    <lineage>
        <taxon>Bacteria</taxon>
        <taxon>Pseudomonadati</taxon>
        <taxon>Pseudomonadota</taxon>
        <taxon>Betaproteobacteria</taxon>
        <taxon>Burkholderiales</taxon>
        <taxon>Sphaerotilaceae</taxon>
        <taxon>Roseateles</taxon>
    </lineage>
</organism>
<feature type="transmembrane region" description="Helical" evidence="1">
    <location>
        <begin position="15"/>
        <end position="37"/>
    </location>
</feature>
<reference evidence="5" key="1">
    <citation type="submission" date="2023-01" db="EMBL/GenBank/DDBJ databases">
        <title>Whole genome sequence of Paucibacter sp. S2-9 isolated from pond sediment.</title>
        <authorList>
            <person name="Jung J.Y."/>
        </authorList>
    </citation>
    <scope>NUCLEOTIDE SEQUENCE</scope>
    <source>
        <strain evidence="5">S2-9</strain>
    </source>
</reference>
<dbReference type="KEGG" id="pais:PFX98_10020"/>
<sequence>MDLYRFLFVEHDPQVVLVSLLIAIGCWWTVFVMGSHVAAGEASGDDALARRWHIGRSLVLGCGIWAFHFLGMLGWQPGPPLSFDRAQTFASLLLSVLGASPLLSALRRARRPASALDATRLLGFALALGGMHYTGILAADTTPGPNWHAGLVLLSVLLALGLGIAARGLKRWLLAAPSGQGLRRRAQAAVALGLLLGLVHYVGVAAADFLPGTICRTEGTLSGRELTALVALFIVSILAAALWLSINDARTASRLQQQNHALQTRAQLLEQLVHLDAATGLPNRAALESALAAMVEAEQSEAALLLIEMSGYQTVCDSWGHELAHELLRQAKQRIELQMPDGATLFRSSDQQFALLLRHAGEDEALAPWTEQLCQALLQPYELDGRSVSLACHLGRARTDSTGELLQLVPMARTACDFARRAGADWLAFEPHMFSDAREELELQGALRRAIERRELSLVYQPKVDACSGRLRGVEALLRWRRADQGWISPASFIPVAERYGLMGSIGLWVLREAIDQQARWLAMGLNLQMSINLSPQQLEQADLVDSIAELLRQHGVAPRWLCLEITESAAMLRPQHTQAQLLRLRELGLDLSIDDFGTGHSSLSYLHRLPVTELKIDRSFVLALQTGSLPIVKATLQMAHSLGLRTVAEGVETEQQRECLVACGVEQLQGFLIARPMPAQDLLAALDPSRLAFRPSRPAGLSMAMAGPR</sequence>
<evidence type="ECO:0000313" key="6">
    <source>
        <dbReference type="Proteomes" id="UP001177769"/>
    </source>
</evidence>
<keyword evidence="1" id="KW-0472">Membrane</keyword>
<dbReference type="AlphaFoldDB" id="A0AA95SYV0"/>
<feature type="domain" description="GGDEF" evidence="3">
    <location>
        <begin position="300"/>
        <end position="432"/>
    </location>
</feature>
<dbReference type="SMART" id="SM00267">
    <property type="entry name" value="GGDEF"/>
    <property type="match status" value="1"/>
</dbReference>
<dbReference type="PROSITE" id="PS50883">
    <property type="entry name" value="EAL"/>
    <property type="match status" value="1"/>
</dbReference>
<dbReference type="PANTHER" id="PTHR33121:SF19">
    <property type="entry name" value="CYCLIC DI-GMP PHOSPHODIESTERASE PA2567"/>
    <property type="match status" value="1"/>
</dbReference>
<feature type="transmembrane region" description="Helical" evidence="1">
    <location>
        <begin position="226"/>
        <end position="246"/>
    </location>
</feature>
<dbReference type="SUPFAM" id="SSF141868">
    <property type="entry name" value="EAL domain-like"/>
    <property type="match status" value="1"/>
</dbReference>
<dbReference type="GO" id="GO:0016020">
    <property type="term" value="C:membrane"/>
    <property type="evidence" value="ECO:0007669"/>
    <property type="project" value="UniProtKB-UniRule"/>
</dbReference>
<dbReference type="RefSeq" id="WP_285235059.1">
    <property type="nucleotide sequence ID" value="NZ_CP116346.1"/>
</dbReference>
<protein>
    <submittedName>
        <fullName evidence="5">EAL domain-containing protein</fullName>
    </submittedName>
</protein>
<dbReference type="PROSITE" id="PS51257">
    <property type="entry name" value="PROKAR_LIPOPROTEIN"/>
    <property type="match status" value="1"/>
</dbReference>
<dbReference type="InterPro" id="IPR000160">
    <property type="entry name" value="GGDEF_dom"/>
</dbReference>
<evidence type="ECO:0000259" key="4">
    <source>
        <dbReference type="PROSITE" id="PS50924"/>
    </source>
</evidence>
<feature type="transmembrane region" description="Helical" evidence="1">
    <location>
        <begin position="88"/>
        <end position="106"/>
    </location>
</feature>
<feature type="transmembrane region" description="Helical" evidence="1">
    <location>
        <begin position="145"/>
        <end position="165"/>
    </location>
</feature>
<dbReference type="Pfam" id="PF00563">
    <property type="entry name" value="EAL"/>
    <property type="match status" value="1"/>
</dbReference>
<accession>A0AA95SYV0</accession>
<dbReference type="Proteomes" id="UP001177769">
    <property type="component" value="Chromosome"/>
</dbReference>
<dbReference type="InterPro" id="IPR035919">
    <property type="entry name" value="EAL_sf"/>
</dbReference>
<dbReference type="SMART" id="SM00052">
    <property type="entry name" value="EAL"/>
    <property type="match status" value="1"/>
</dbReference>
<dbReference type="InterPro" id="IPR050706">
    <property type="entry name" value="Cyclic-di-GMP_PDE-like"/>
</dbReference>
<dbReference type="PROSITE" id="PS50924">
    <property type="entry name" value="MHYT"/>
    <property type="match status" value="1"/>
</dbReference>
<feature type="domain" description="MHYT" evidence="4">
    <location>
        <begin position="11"/>
        <end position="210"/>
    </location>
</feature>
<evidence type="ECO:0000313" key="5">
    <source>
        <dbReference type="EMBL" id="WIT13939.1"/>
    </source>
</evidence>
<feature type="domain" description="EAL" evidence="2">
    <location>
        <begin position="440"/>
        <end position="691"/>
    </location>
</feature>
<evidence type="ECO:0000259" key="3">
    <source>
        <dbReference type="PROSITE" id="PS50887"/>
    </source>
</evidence>
<dbReference type="CDD" id="cd01948">
    <property type="entry name" value="EAL"/>
    <property type="match status" value="1"/>
</dbReference>
<dbReference type="Pfam" id="PF00990">
    <property type="entry name" value="GGDEF"/>
    <property type="match status" value="1"/>
</dbReference>
<name>A0AA95SYV0_9BURK</name>
<dbReference type="Pfam" id="PF03707">
    <property type="entry name" value="MHYT"/>
    <property type="match status" value="2"/>
</dbReference>
<dbReference type="InterPro" id="IPR043128">
    <property type="entry name" value="Rev_trsase/Diguanyl_cyclase"/>
</dbReference>
<proteinExistence type="predicted"/>
<dbReference type="InterPro" id="IPR029787">
    <property type="entry name" value="Nucleotide_cyclase"/>
</dbReference>
<dbReference type="EMBL" id="CP116346">
    <property type="protein sequence ID" value="WIT13939.1"/>
    <property type="molecule type" value="Genomic_DNA"/>
</dbReference>
<dbReference type="Gene3D" id="3.20.20.450">
    <property type="entry name" value="EAL domain"/>
    <property type="match status" value="1"/>
</dbReference>
<dbReference type="PANTHER" id="PTHR33121">
    <property type="entry name" value="CYCLIC DI-GMP PHOSPHODIESTERASE PDEF"/>
    <property type="match status" value="1"/>
</dbReference>
<dbReference type="SUPFAM" id="SSF55073">
    <property type="entry name" value="Nucleotide cyclase"/>
    <property type="match status" value="1"/>
</dbReference>
<evidence type="ECO:0000256" key="1">
    <source>
        <dbReference type="PROSITE-ProRule" id="PRU00244"/>
    </source>
</evidence>
<dbReference type="PROSITE" id="PS50887">
    <property type="entry name" value="GGDEF"/>
    <property type="match status" value="1"/>
</dbReference>
<feature type="transmembrane region" description="Helical" evidence="1">
    <location>
        <begin position="118"/>
        <end position="139"/>
    </location>
</feature>
<keyword evidence="1" id="KW-0812">Transmembrane</keyword>
<dbReference type="InterPro" id="IPR001633">
    <property type="entry name" value="EAL_dom"/>
</dbReference>
<keyword evidence="6" id="KW-1185">Reference proteome</keyword>
<evidence type="ECO:0000259" key="2">
    <source>
        <dbReference type="PROSITE" id="PS50883"/>
    </source>
</evidence>
<keyword evidence="1" id="KW-1133">Transmembrane helix</keyword>
<dbReference type="Gene3D" id="3.30.70.270">
    <property type="match status" value="1"/>
</dbReference>
<feature type="transmembrane region" description="Helical" evidence="1">
    <location>
        <begin position="58"/>
        <end position="76"/>
    </location>
</feature>